<protein>
    <submittedName>
        <fullName evidence="1">Uncharacterized protein</fullName>
    </submittedName>
</protein>
<evidence type="ECO:0000313" key="2">
    <source>
        <dbReference type="Proteomes" id="UP001234297"/>
    </source>
</evidence>
<gene>
    <name evidence="1" type="ORF">MRB53_006970</name>
</gene>
<dbReference type="EMBL" id="CM056810">
    <property type="protein sequence ID" value="KAJ8645222.1"/>
    <property type="molecule type" value="Genomic_DNA"/>
</dbReference>
<comment type="caution">
    <text evidence="1">The sequence shown here is derived from an EMBL/GenBank/DDBJ whole genome shotgun (WGS) entry which is preliminary data.</text>
</comment>
<evidence type="ECO:0000313" key="1">
    <source>
        <dbReference type="EMBL" id="KAJ8645222.1"/>
    </source>
</evidence>
<name>A0ACC2MHJ5_PERAE</name>
<keyword evidence="2" id="KW-1185">Reference proteome</keyword>
<reference evidence="1 2" key="1">
    <citation type="journal article" date="2022" name="Hortic Res">
        <title>A haplotype resolved chromosomal level avocado genome allows analysis of novel avocado genes.</title>
        <authorList>
            <person name="Nath O."/>
            <person name="Fletcher S.J."/>
            <person name="Hayward A."/>
            <person name="Shaw L.M."/>
            <person name="Masouleh A.K."/>
            <person name="Furtado A."/>
            <person name="Henry R.J."/>
            <person name="Mitter N."/>
        </authorList>
    </citation>
    <scope>NUCLEOTIDE SEQUENCE [LARGE SCALE GENOMIC DNA]</scope>
    <source>
        <strain evidence="2">cv. Hass</strain>
    </source>
</reference>
<proteinExistence type="predicted"/>
<dbReference type="Proteomes" id="UP001234297">
    <property type="component" value="Chromosome 2"/>
</dbReference>
<accession>A0ACC2MHJ5</accession>
<sequence>MHLQVTAVELKSFFLSHRLLWFKAAPLLLLPHLLVQSKVVFSLKKMVEIEQCSDAGEDQTTRNHTNIEALDAQTEELAREEEGFETASEGGGDSDGEEQKADASKSDSCEDDKPTEPTEEQEQLQQKALDKANDLKAEGNKLFVDGKYEDALLQYALALQIGPEMPTCSEFRSMCHANSAACYSKLGRYDDAIKECTKALELNPTYMKALVRRAEVHEKLERFEEAIADMKKIIELDSTNVKARGDIQRLEPLAAEKREKMKEEMIGKLKEMGSSLLGRFGMSLDNFKAVKDPNTGSYSISFQQ</sequence>
<organism evidence="1 2">
    <name type="scientific">Persea americana</name>
    <name type="common">Avocado</name>
    <dbReference type="NCBI Taxonomy" id="3435"/>
    <lineage>
        <taxon>Eukaryota</taxon>
        <taxon>Viridiplantae</taxon>
        <taxon>Streptophyta</taxon>
        <taxon>Embryophyta</taxon>
        <taxon>Tracheophyta</taxon>
        <taxon>Spermatophyta</taxon>
        <taxon>Magnoliopsida</taxon>
        <taxon>Magnoliidae</taxon>
        <taxon>Laurales</taxon>
        <taxon>Lauraceae</taxon>
        <taxon>Persea</taxon>
    </lineage>
</organism>